<feature type="region of interest" description="Disordered" evidence="1">
    <location>
        <begin position="181"/>
        <end position="200"/>
    </location>
</feature>
<organism evidence="2 3">
    <name type="scientific">Streptantibioticus ferralitis</name>
    <dbReference type="NCBI Taxonomy" id="236510"/>
    <lineage>
        <taxon>Bacteria</taxon>
        <taxon>Bacillati</taxon>
        <taxon>Actinomycetota</taxon>
        <taxon>Actinomycetes</taxon>
        <taxon>Kitasatosporales</taxon>
        <taxon>Streptomycetaceae</taxon>
        <taxon>Streptantibioticus</taxon>
    </lineage>
</organism>
<evidence type="ECO:0000256" key="1">
    <source>
        <dbReference type="SAM" id="MobiDB-lite"/>
    </source>
</evidence>
<dbReference type="RefSeq" id="WP_275817622.1">
    <property type="nucleotide sequence ID" value="NZ_BAAANM010000006.1"/>
</dbReference>
<comment type="caution">
    <text evidence="2">The sequence shown here is derived from an EMBL/GenBank/DDBJ whole genome shotgun (WGS) entry which is preliminary data.</text>
</comment>
<reference evidence="2 3" key="1">
    <citation type="submission" date="2023-03" db="EMBL/GenBank/DDBJ databases">
        <title>Draft genome sequence of type strain Streptomyces ferralitis JCM 14344.</title>
        <authorList>
            <person name="Klaysubun C."/>
            <person name="Duangmal K."/>
        </authorList>
    </citation>
    <scope>NUCLEOTIDE SEQUENCE [LARGE SCALE GENOMIC DNA]</scope>
    <source>
        <strain evidence="2 3">JCM 14344</strain>
    </source>
</reference>
<keyword evidence="3" id="KW-1185">Reference proteome</keyword>
<gene>
    <name evidence="2" type="ORF">P2L57_23180</name>
</gene>
<dbReference type="Proteomes" id="UP001220022">
    <property type="component" value="Unassembled WGS sequence"/>
</dbReference>
<proteinExistence type="predicted"/>
<name>A0ABT5Z3W3_9ACTN</name>
<evidence type="ECO:0000313" key="3">
    <source>
        <dbReference type="Proteomes" id="UP001220022"/>
    </source>
</evidence>
<sequence length="382" mass="42528">MNTYEAQGNLADRYEQLYSAAARMLWVQENPAWRQDVWPQERRVAWGELEAVLRDADANLPQSGTLSDPARHLLSRRAAGADGQDRPITFDEAVRDWKARLEADPGFLEARQEPFPDYYMEPGACVVVHPSRHLAMVGIFPELFHRLAPGRPGCTIGADAAELSQLAHEAADALRAPLTGQAATSHPGAAPWISPSSQRVSDVPDLTERYERLSRAAWRAAETVPSREELRAASDYSVKREVADAAGAVTQLLAGRQVQVWREEFDFMDPARHIMHAIDTGDDGEDRPLSFAESADRWRKLFAQGPLPWTPAEYQVQFHPDRGETDIALSATRALVFAELLDEFAARVYPGREAGVIEFGAYELGQFVTWGIGRELRAHSGF</sequence>
<evidence type="ECO:0000313" key="2">
    <source>
        <dbReference type="EMBL" id="MDF2258518.1"/>
    </source>
</evidence>
<dbReference type="EMBL" id="JARHTQ010000016">
    <property type="protein sequence ID" value="MDF2258518.1"/>
    <property type="molecule type" value="Genomic_DNA"/>
</dbReference>
<protein>
    <submittedName>
        <fullName evidence="2">Uncharacterized protein</fullName>
    </submittedName>
</protein>
<accession>A0ABT5Z3W3</accession>